<evidence type="ECO:0000313" key="2">
    <source>
        <dbReference type="EMBL" id="MWG35629.1"/>
    </source>
</evidence>
<sequence length="222" mass="23387">MRQLDVTDEQLQYLERVRATLETEYLGPYGQVGILDALQYLIDVHEAADPDMPSTDAAVVDAATPVVAGENRPSQVADVPAEAAVTADSASSNGTPPADTDETADTTAPEADVGSDDGEATAPASHDASDDSETTEGTGRTAERGDESEDTTDGGDEGGSSPPTPSGGNDRLQAMMNLLDTHGNKWREGDGEARYEVDLPNGSVETVQTRDDVRAVLFKNYR</sequence>
<dbReference type="AlphaFoldDB" id="A0A6B0GPY0"/>
<protein>
    <submittedName>
        <fullName evidence="2">Uncharacterized protein</fullName>
    </submittedName>
</protein>
<reference evidence="2 3" key="1">
    <citation type="submission" date="2019-12" db="EMBL/GenBank/DDBJ databases">
        <title>Halocatena pleomorpha gen. nov. sp. nov., an extremely halophilic archaeon of family Halobacteriaceae isolated from saltpan soil.</title>
        <authorList>
            <person name="Pal Y."/>
            <person name="Verma A."/>
            <person name="Krishnamurthi S."/>
            <person name="Kumar P."/>
        </authorList>
    </citation>
    <scope>NUCLEOTIDE SEQUENCE [LARGE SCALE GENOMIC DNA]</scope>
    <source>
        <strain evidence="2 3">JCM 16495</strain>
    </source>
</reference>
<name>A0A6B0GPY0_9EURY</name>
<dbReference type="EMBL" id="WSZK01000024">
    <property type="protein sequence ID" value="MWG35629.1"/>
    <property type="molecule type" value="Genomic_DNA"/>
</dbReference>
<proteinExistence type="predicted"/>
<gene>
    <name evidence="2" type="ORF">GQS65_14240</name>
</gene>
<evidence type="ECO:0000313" key="3">
    <source>
        <dbReference type="Proteomes" id="UP000451471"/>
    </source>
</evidence>
<evidence type="ECO:0000256" key="1">
    <source>
        <dbReference type="SAM" id="MobiDB-lite"/>
    </source>
</evidence>
<keyword evidence="3" id="KW-1185">Reference proteome</keyword>
<organism evidence="2 3">
    <name type="scientific">Halomarina oriensis</name>
    <dbReference type="NCBI Taxonomy" id="671145"/>
    <lineage>
        <taxon>Archaea</taxon>
        <taxon>Methanobacteriati</taxon>
        <taxon>Methanobacteriota</taxon>
        <taxon>Stenosarchaea group</taxon>
        <taxon>Halobacteria</taxon>
        <taxon>Halobacteriales</taxon>
        <taxon>Natronomonadaceae</taxon>
        <taxon>Halomarina</taxon>
    </lineage>
</organism>
<dbReference type="Proteomes" id="UP000451471">
    <property type="component" value="Unassembled WGS sequence"/>
</dbReference>
<feature type="compositionally biased region" description="Acidic residues" evidence="1">
    <location>
        <begin position="146"/>
        <end position="156"/>
    </location>
</feature>
<dbReference type="OrthoDB" id="205007at2157"/>
<dbReference type="RefSeq" id="WP_158205303.1">
    <property type="nucleotide sequence ID" value="NZ_WSZK01000024.1"/>
</dbReference>
<comment type="caution">
    <text evidence="2">The sequence shown here is derived from an EMBL/GenBank/DDBJ whole genome shotgun (WGS) entry which is preliminary data.</text>
</comment>
<accession>A0A6B0GPY0</accession>
<feature type="region of interest" description="Disordered" evidence="1">
    <location>
        <begin position="69"/>
        <end position="175"/>
    </location>
</feature>